<organism evidence="3">
    <name type="scientific">Rothia mucilaginosa</name>
    <dbReference type="NCBI Taxonomy" id="43675"/>
    <lineage>
        <taxon>Bacteria</taxon>
        <taxon>Bacillati</taxon>
        <taxon>Actinomycetota</taxon>
        <taxon>Actinomycetes</taxon>
        <taxon>Micrococcales</taxon>
        <taxon>Micrococcaceae</taxon>
        <taxon>Rothia</taxon>
    </lineage>
</organism>
<keyword evidence="2" id="KW-1133">Transmembrane helix</keyword>
<dbReference type="EMBL" id="AP014938">
    <property type="protein sequence ID" value="BAS19549.1"/>
    <property type="molecule type" value="Genomic_DNA"/>
</dbReference>
<dbReference type="AlphaFoldDB" id="A0A0K2RXJ7"/>
<dbReference type="PANTHER" id="PTHR30469">
    <property type="entry name" value="MULTIDRUG RESISTANCE PROTEIN MDTA"/>
    <property type="match status" value="1"/>
</dbReference>
<evidence type="ECO:0000313" key="4">
    <source>
        <dbReference type="Proteomes" id="UP000066203"/>
    </source>
</evidence>
<name>A0A0K2RXJ7_9MICC</name>
<keyword evidence="2" id="KW-0472">Membrane</keyword>
<keyword evidence="2" id="KW-0812">Transmembrane</keyword>
<dbReference type="Proteomes" id="UP000066203">
    <property type="component" value="Chromosome"/>
</dbReference>
<feature type="compositionally biased region" description="Polar residues" evidence="1">
    <location>
        <begin position="263"/>
        <end position="272"/>
    </location>
</feature>
<feature type="transmembrane region" description="Helical" evidence="2">
    <location>
        <begin position="12"/>
        <end position="32"/>
    </location>
</feature>
<dbReference type="Gene3D" id="2.40.420.20">
    <property type="match status" value="1"/>
</dbReference>
<protein>
    <submittedName>
        <fullName evidence="3">Peptidoglycan-binding domain 1 protein</fullName>
    </submittedName>
</protein>
<evidence type="ECO:0000256" key="1">
    <source>
        <dbReference type="SAM" id="MobiDB-lite"/>
    </source>
</evidence>
<dbReference type="PATRIC" id="fig|43675.28.peg.307"/>
<accession>A0A0K2RXJ7</accession>
<evidence type="ECO:0000313" key="3">
    <source>
        <dbReference type="EMBL" id="BAS19549.1"/>
    </source>
</evidence>
<dbReference type="GO" id="GO:1990281">
    <property type="term" value="C:efflux pump complex"/>
    <property type="evidence" value="ECO:0007669"/>
    <property type="project" value="TreeGrafter"/>
</dbReference>
<sequence length="396" mass="41201">MSATPTRQKKTLWLYGIIALLLIITVGTLISAQNIKTTAQKDAEAAPPDPSTITATVTREKLRTTVPLTCTANYATSTPLRYSGEGQYTAITIKHGDTVGNGTLIAEVNGEPLITLTGGFALYRDLKLDDSGPDAALLNEALTAMGRQGPQPARITEDTYEALNNLLDSLGYAHVKTDQPIPARYFLIINRAGLVTGNPRATGAIADGPVATIAEGNKTLSCTGTTGRLTPEARSGQKVTVPSLGDTEYVATLGYKNTSEAAGAAGNSQAGRQANGAEGAAGSNLNGVAGAAGGTEGERILTLDVGDKADSLRGSVNAELTLEETPETHLVVPSSALYTRDGQTRVIVLGPESSNGSKAREEREVTVTVISNANGKNAVTGDLHEGDSVKIMREKK</sequence>
<dbReference type="GO" id="GO:0015562">
    <property type="term" value="F:efflux transmembrane transporter activity"/>
    <property type="evidence" value="ECO:0007669"/>
    <property type="project" value="TreeGrafter"/>
</dbReference>
<feature type="region of interest" description="Disordered" evidence="1">
    <location>
        <begin position="263"/>
        <end position="284"/>
    </location>
</feature>
<proteinExistence type="predicted"/>
<evidence type="ECO:0000256" key="2">
    <source>
        <dbReference type="SAM" id="Phobius"/>
    </source>
</evidence>
<dbReference type="RefSeq" id="WP_049341686.1">
    <property type="nucleotide sequence ID" value="NZ_AP014938.1"/>
</dbReference>
<reference evidence="4" key="1">
    <citation type="submission" date="2015-08" db="EMBL/GenBank/DDBJ databases">
        <title>Complete genome sequence of Rothia mucilaginosa strain NUM-Rm6536.</title>
        <authorList>
            <person name="Nambu T."/>
        </authorList>
    </citation>
    <scope>NUCLEOTIDE SEQUENCE [LARGE SCALE GENOMIC DNA]</scope>
    <source>
        <strain evidence="4">NUM-Rm6536</strain>
    </source>
</reference>
<gene>
    <name evidence="3" type="ORF">RM6536_0302</name>
</gene>